<evidence type="ECO:0000259" key="12">
    <source>
        <dbReference type="Pfam" id="PF02687"/>
    </source>
</evidence>
<dbReference type="PANTHER" id="PTHR47755">
    <property type="entry name" value="CELL DIVISION PROTEIN FTSX"/>
    <property type="match status" value="1"/>
</dbReference>
<dbReference type="InterPro" id="IPR040690">
    <property type="entry name" value="FtsX_ECD"/>
</dbReference>
<dbReference type="GO" id="GO:0051301">
    <property type="term" value="P:cell division"/>
    <property type="evidence" value="ECO:0007669"/>
    <property type="project" value="UniProtKB-KW"/>
</dbReference>
<feature type="transmembrane region" description="Helical" evidence="11">
    <location>
        <begin position="180"/>
        <end position="203"/>
    </location>
</feature>
<comment type="subcellular location">
    <subcellularLocation>
        <location evidence="1">Cell membrane</location>
        <topology evidence="1">Multi-pass membrane protein</topology>
    </subcellularLocation>
</comment>
<dbReference type="Pfam" id="PF02687">
    <property type="entry name" value="FtsX"/>
    <property type="match status" value="1"/>
</dbReference>
<keyword evidence="5 10" id="KW-0132">Cell division</keyword>
<dbReference type="Gene3D" id="3.30.70.3040">
    <property type="match status" value="1"/>
</dbReference>
<evidence type="ECO:0000256" key="8">
    <source>
        <dbReference type="ARBA" id="ARBA00023136"/>
    </source>
</evidence>
<feature type="domain" description="ABC3 transporter permease C-terminal" evidence="12">
    <location>
        <begin position="182"/>
        <end position="301"/>
    </location>
</feature>
<feature type="transmembrane region" description="Helical" evidence="11">
    <location>
        <begin position="276"/>
        <end position="296"/>
    </location>
</feature>
<sequence length="302" mass="33377">MATLFFRVLKYGLQNFWRNGWLSTATVAVMVIALLMFLGLRIFDAIMVQALVSVRDKIDISVYFKTNAPEDEILKIQRSLQSLPEVKQVEYISRDKALDLFKEKHQDDPTVSQALTEIGENPLSASLNIKADDPEQYGVIASYLEAEAFKPHIEKVSYAQNQVVIERLVRIVNAVETSGFALTAFLALVAGLVTFNTIRLAIYSNREEIGIMRLVGASNALIRGPYLVEGAIQGGVAALLSLLIAVPLIGISSPYVKVFISDIDLGAYFKSGLLIFFGYQMLFGVGLGVASSFVAIRRYLRI</sequence>
<evidence type="ECO:0000256" key="7">
    <source>
        <dbReference type="ARBA" id="ARBA00022989"/>
    </source>
</evidence>
<feature type="transmembrane region" description="Helical" evidence="11">
    <location>
        <begin position="20"/>
        <end position="40"/>
    </location>
</feature>
<evidence type="ECO:0000256" key="1">
    <source>
        <dbReference type="ARBA" id="ARBA00004651"/>
    </source>
</evidence>
<dbReference type="Pfam" id="PF18075">
    <property type="entry name" value="FtsX_ECD"/>
    <property type="match status" value="1"/>
</dbReference>
<organism evidence="14 15">
    <name type="scientific">Candidatus Liptonbacteria bacterium GWC1_60_9</name>
    <dbReference type="NCBI Taxonomy" id="1798645"/>
    <lineage>
        <taxon>Bacteria</taxon>
        <taxon>Candidatus Liptoniibacteriota</taxon>
    </lineage>
</organism>
<keyword evidence="6 11" id="KW-0812">Transmembrane</keyword>
<evidence type="ECO:0000256" key="3">
    <source>
        <dbReference type="ARBA" id="ARBA00021907"/>
    </source>
</evidence>
<dbReference type="EMBL" id="MHKV01000016">
    <property type="protein sequence ID" value="OGY97289.1"/>
    <property type="molecule type" value="Genomic_DNA"/>
</dbReference>
<dbReference type="AlphaFoldDB" id="A0A1G2C942"/>
<comment type="similarity">
    <text evidence="2 10">Belongs to the ABC-4 integral membrane protein family. FtsX subfamily.</text>
</comment>
<dbReference type="Proteomes" id="UP000176349">
    <property type="component" value="Unassembled WGS sequence"/>
</dbReference>
<keyword evidence="9 10" id="KW-0131">Cell cycle</keyword>
<evidence type="ECO:0000256" key="2">
    <source>
        <dbReference type="ARBA" id="ARBA00007379"/>
    </source>
</evidence>
<keyword evidence="8 10" id="KW-0472">Membrane</keyword>
<dbReference type="PANTHER" id="PTHR47755:SF1">
    <property type="entry name" value="CELL DIVISION PROTEIN FTSX"/>
    <property type="match status" value="1"/>
</dbReference>
<evidence type="ECO:0000313" key="14">
    <source>
        <dbReference type="EMBL" id="OGY97289.1"/>
    </source>
</evidence>
<feature type="domain" description="FtsX extracellular" evidence="13">
    <location>
        <begin position="59"/>
        <end position="146"/>
    </location>
</feature>
<dbReference type="GO" id="GO:0005886">
    <property type="term" value="C:plasma membrane"/>
    <property type="evidence" value="ECO:0007669"/>
    <property type="project" value="UniProtKB-SubCell"/>
</dbReference>
<dbReference type="InterPro" id="IPR004513">
    <property type="entry name" value="FtsX"/>
</dbReference>
<comment type="caution">
    <text evidence="14">The sequence shown here is derived from an EMBL/GenBank/DDBJ whole genome shotgun (WGS) entry which is preliminary data.</text>
</comment>
<evidence type="ECO:0000256" key="4">
    <source>
        <dbReference type="ARBA" id="ARBA00022475"/>
    </source>
</evidence>
<dbReference type="InterPro" id="IPR003838">
    <property type="entry name" value="ABC3_permease_C"/>
</dbReference>
<evidence type="ECO:0000256" key="5">
    <source>
        <dbReference type="ARBA" id="ARBA00022618"/>
    </source>
</evidence>
<evidence type="ECO:0000256" key="11">
    <source>
        <dbReference type="SAM" id="Phobius"/>
    </source>
</evidence>
<evidence type="ECO:0000256" key="10">
    <source>
        <dbReference type="PIRNR" id="PIRNR003097"/>
    </source>
</evidence>
<evidence type="ECO:0000259" key="13">
    <source>
        <dbReference type="Pfam" id="PF18075"/>
    </source>
</evidence>
<accession>A0A1G2C942</accession>
<evidence type="ECO:0000256" key="9">
    <source>
        <dbReference type="ARBA" id="ARBA00023306"/>
    </source>
</evidence>
<name>A0A1G2C942_9BACT</name>
<reference evidence="14 15" key="1">
    <citation type="journal article" date="2016" name="Nat. Commun.">
        <title>Thousands of microbial genomes shed light on interconnected biogeochemical processes in an aquifer system.</title>
        <authorList>
            <person name="Anantharaman K."/>
            <person name="Brown C.T."/>
            <person name="Hug L.A."/>
            <person name="Sharon I."/>
            <person name="Castelle C.J."/>
            <person name="Probst A.J."/>
            <person name="Thomas B.C."/>
            <person name="Singh A."/>
            <person name="Wilkins M.J."/>
            <person name="Karaoz U."/>
            <person name="Brodie E.L."/>
            <person name="Williams K.H."/>
            <person name="Hubbard S.S."/>
            <person name="Banfield J.F."/>
        </authorList>
    </citation>
    <scope>NUCLEOTIDE SEQUENCE [LARGE SCALE GENOMIC DNA]</scope>
</reference>
<protein>
    <recommendedName>
        <fullName evidence="3 10">Cell division protein FtsX</fullName>
    </recommendedName>
</protein>
<keyword evidence="4 10" id="KW-1003">Cell membrane</keyword>
<gene>
    <name evidence="14" type="ORF">A2128_03205</name>
</gene>
<evidence type="ECO:0000256" key="6">
    <source>
        <dbReference type="ARBA" id="ARBA00022692"/>
    </source>
</evidence>
<dbReference type="PIRSF" id="PIRSF003097">
    <property type="entry name" value="FtsX"/>
    <property type="match status" value="1"/>
</dbReference>
<feature type="transmembrane region" description="Helical" evidence="11">
    <location>
        <begin position="235"/>
        <end position="256"/>
    </location>
</feature>
<keyword evidence="7 11" id="KW-1133">Transmembrane helix</keyword>
<evidence type="ECO:0000313" key="15">
    <source>
        <dbReference type="Proteomes" id="UP000176349"/>
    </source>
</evidence>
<proteinExistence type="inferred from homology"/>